<protein>
    <submittedName>
        <fullName evidence="1">Uncharacterized protein</fullName>
    </submittedName>
</protein>
<evidence type="ECO:0000313" key="1">
    <source>
        <dbReference type="EMBL" id="CAB5221036.1"/>
    </source>
</evidence>
<proteinExistence type="predicted"/>
<accession>A0A6J7WST8</accession>
<gene>
    <name evidence="1" type="ORF">UFOVP247_73</name>
</gene>
<dbReference type="EMBL" id="LR798288">
    <property type="protein sequence ID" value="CAB5221036.1"/>
    <property type="molecule type" value="Genomic_DNA"/>
</dbReference>
<organism evidence="1">
    <name type="scientific">uncultured Caudovirales phage</name>
    <dbReference type="NCBI Taxonomy" id="2100421"/>
    <lineage>
        <taxon>Viruses</taxon>
        <taxon>Duplodnaviria</taxon>
        <taxon>Heunggongvirae</taxon>
        <taxon>Uroviricota</taxon>
        <taxon>Caudoviricetes</taxon>
        <taxon>Peduoviridae</taxon>
        <taxon>Maltschvirus</taxon>
        <taxon>Maltschvirus maltsch</taxon>
    </lineage>
</organism>
<sequence>MMDNIIQFPAKNSEIFPSSAEESMEILNSVRKEFCDEVVADTLEAVTSVFSSYGFTPASDVQTIKDIVFIEEALKAFTYRYKNLGHPLHPIIEQTISVSDEIQKQLEKNESTLQTSEE</sequence>
<reference evidence="1" key="1">
    <citation type="submission" date="2020-05" db="EMBL/GenBank/DDBJ databases">
        <authorList>
            <person name="Chiriac C."/>
            <person name="Salcher M."/>
            <person name="Ghai R."/>
            <person name="Kavagutti S V."/>
        </authorList>
    </citation>
    <scope>NUCLEOTIDE SEQUENCE</scope>
</reference>
<name>A0A6J7WST8_9CAUD</name>